<keyword evidence="12" id="KW-0808">Transferase</keyword>
<reference evidence="32" key="3">
    <citation type="submission" date="2025-09" db="UniProtKB">
        <authorList>
            <consortium name="Ensembl"/>
        </authorList>
    </citation>
    <scope>IDENTIFICATION</scope>
    <source>
        <strain evidence="32">breed Abyssinian</strain>
    </source>
</reference>
<evidence type="ECO:0000256" key="26">
    <source>
        <dbReference type="ARBA" id="ARBA00041613"/>
    </source>
</evidence>
<evidence type="ECO:0000256" key="2">
    <source>
        <dbReference type="ARBA" id="ARBA00004141"/>
    </source>
</evidence>
<dbReference type="Pfam" id="PF01124">
    <property type="entry name" value="MAPEG"/>
    <property type="match status" value="1"/>
</dbReference>
<keyword evidence="8" id="KW-0963">Cytoplasm</keyword>
<dbReference type="Ensembl" id="ENSFCTT00005084559.1">
    <property type="protein sequence ID" value="ENSFCTP00005057846.1"/>
    <property type="gene ID" value="ENSFCTG00005030317.1"/>
</dbReference>
<evidence type="ECO:0000256" key="5">
    <source>
        <dbReference type="ARBA" id="ARBA00010459"/>
    </source>
</evidence>
<evidence type="ECO:0000256" key="6">
    <source>
        <dbReference type="ARBA" id="ARBA00012203"/>
    </source>
</evidence>
<comment type="catalytic activity">
    <reaction evidence="23">
        <text>2-glyceryl-prostaglandin H2 = 2-glyceryl-prostaglandin E2</text>
        <dbReference type="Rhea" id="RHEA:53324"/>
        <dbReference type="ChEBI" id="CHEBI:85166"/>
        <dbReference type="ChEBI" id="CHEBI:137172"/>
    </reaction>
    <physiologicalReaction direction="left-to-right" evidence="23">
        <dbReference type="Rhea" id="RHEA:53325"/>
    </physiologicalReaction>
</comment>
<evidence type="ECO:0000256" key="4">
    <source>
        <dbReference type="ARBA" id="ARBA00004702"/>
    </source>
</evidence>
<evidence type="ECO:0000256" key="21">
    <source>
        <dbReference type="ARBA" id="ARBA00023931"/>
    </source>
</evidence>
<proteinExistence type="inferred from homology"/>
<evidence type="ECO:0000256" key="30">
    <source>
        <dbReference type="SAM" id="MobiDB-lite"/>
    </source>
</evidence>
<evidence type="ECO:0000256" key="3">
    <source>
        <dbReference type="ARBA" id="ARBA00004556"/>
    </source>
</evidence>
<evidence type="ECO:0000256" key="15">
    <source>
        <dbReference type="ARBA" id="ARBA00022989"/>
    </source>
</evidence>
<comment type="function">
    <text evidence="29">Terminal enzyme of the cyclooxygenase (COX)-2-mediated prostaglandin E2 (PGE2) biosynthetic pathway. Catalyzes the glutathione-dependent oxidoreduction of prostaglandin endoperoxide H2 (PGH2) to prostaglandin E2 (PGE2) in response to inflammatory stimuli. Plays a key role in inflammation response, fever and pain. Also catalyzes the oxidoreduction of endocannabinoids into prostaglandin glycerol esters and PGG2 into 15-hydroperoxy-PGE2. In addition, displays low glutathione transferase and glutathione-dependent peroxidase activities, toward 1-chloro-2,4-dinitrobenzene and 5-hydroperoxyicosatetraenoic acid (5-HPETE), respectively.</text>
</comment>
<feature type="region of interest" description="Disordered" evidence="30">
    <location>
        <begin position="1"/>
        <end position="31"/>
    </location>
</feature>
<reference evidence="32 33" key="1">
    <citation type="submission" date="2021-02" db="EMBL/GenBank/DDBJ databases">
        <title>Safari Cat Assemblies.</title>
        <authorList>
            <person name="Bredemeyer K.R."/>
            <person name="Murphy W.J."/>
        </authorList>
    </citation>
    <scope>NUCLEOTIDE SEQUENCE [LARGE SCALE GENOMIC DNA]</scope>
</reference>
<name>A0ABI8AFA0_FELCA</name>
<evidence type="ECO:0000256" key="14">
    <source>
        <dbReference type="ARBA" id="ARBA00022832"/>
    </source>
</evidence>
<comment type="cofactor">
    <cofactor evidence="1">
        <name>glutathione</name>
        <dbReference type="ChEBI" id="CHEBI:57925"/>
    </cofactor>
</comment>
<dbReference type="Gene3D" id="1.20.120.550">
    <property type="entry name" value="Membrane associated eicosanoid/glutathione metabolism-like domain"/>
    <property type="match status" value="1"/>
</dbReference>
<keyword evidence="33" id="KW-1185">Reference proteome</keyword>
<keyword evidence="15 31" id="KW-1133">Transmembrane helix</keyword>
<keyword evidence="10" id="KW-0444">Lipid biosynthesis</keyword>
<evidence type="ECO:0000256" key="12">
    <source>
        <dbReference type="ARBA" id="ARBA00022679"/>
    </source>
</evidence>
<dbReference type="EC" id="2.5.1.18" evidence="7"/>
<keyword evidence="13 31" id="KW-0812">Transmembrane</keyword>
<keyword evidence="20" id="KW-0413">Isomerase</keyword>
<evidence type="ECO:0000256" key="17">
    <source>
        <dbReference type="ARBA" id="ARBA00023098"/>
    </source>
</evidence>
<evidence type="ECO:0000256" key="13">
    <source>
        <dbReference type="ARBA" id="ARBA00022692"/>
    </source>
</evidence>
<evidence type="ECO:0000256" key="18">
    <source>
        <dbReference type="ARBA" id="ARBA00023136"/>
    </source>
</evidence>
<evidence type="ECO:0000256" key="11">
    <source>
        <dbReference type="ARBA" id="ARBA00022585"/>
    </source>
</evidence>
<keyword evidence="9" id="KW-0644">Prostaglandin metabolism</keyword>
<evidence type="ECO:0000256" key="25">
    <source>
        <dbReference type="ARBA" id="ARBA00039926"/>
    </source>
</evidence>
<sequence>MRQQECLHQTWQLPSTGDGRFGWGGNRRRRNPRNLKWKFPIHWRGGLRTHGRVQRPGLGRPGLHWNFRGGIPPALPPPPPHRSRVPGAKTTKRLRSEPGWAGRPIQNSSARIGHDQSQRSFGPSRPAVLFFSRGLVSRNRGPFVRLCPVQRQGKAFANPEDALRHGGLQYCRSDQDVDRCLRAHRNDMETIYPFLFLGLVYSFLGPDPFIARMHFLVFFLGRVVHTVAYLGKLRAPTRSLAYTLAQLPCASMAFQIVWEAACHL</sequence>
<evidence type="ECO:0000256" key="31">
    <source>
        <dbReference type="SAM" id="Phobius"/>
    </source>
</evidence>
<gene>
    <name evidence="32" type="primary">PTGES</name>
</gene>
<dbReference type="InterPro" id="IPR023352">
    <property type="entry name" value="MAPEG-like_dom_sf"/>
</dbReference>
<comment type="catalytic activity">
    <reaction evidence="24">
        <text>(5S)-hydroperoxy-(6E,8Z,11Z,14Z)-eicosatetraenoate + 2 glutathione = (5S)-hydroxy-(6E,8Z,11Z,14Z)-eicosatetraenoate + glutathione disulfide + H2O</text>
        <dbReference type="Rhea" id="RHEA:48620"/>
        <dbReference type="ChEBI" id="CHEBI:15377"/>
        <dbReference type="ChEBI" id="CHEBI:57450"/>
        <dbReference type="ChEBI" id="CHEBI:57925"/>
        <dbReference type="ChEBI" id="CHEBI:58297"/>
        <dbReference type="ChEBI" id="CHEBI:90632"/>
    </reaction>
</comment>
<evidence type="ECO:0000256" key="10">
    <source>
        <dbReference type="ARBA" id="ARBA00022516"/>
    </source>
</evidence>
<evidence type="ECO:0000256" key="28">
    <source>
        <dbReference type="ARBA" id="ARBA00042173"/>
    </source>
</evidence>
<evidence type="ECO:0000313" key="32">
    <source>
        <dbReference type="Ensembl" id="ENSFCTP00005057846.1"/>
    </source>
</evidence>
<dbReference type="SUPFAM" id="SSF161084">
    <property type="entry name" value="MAPEG domain-like"/>
    <property type="match status" value="1"/>
</dbReference>
<comment type="similarity">
    <text evidence="5">Belongs to the MAPEG family.</text>
</comment>
<evidence type="ECO:0000256" key="20">
    <source>
        <dbReference type="ARBA" id="ARBA00023235"/>
    </source>
</evidence>
<evidence type="ECO:0000256" key="9">
    <source>
        <dbReference type="ARBA" id="ARBA00022501"/>
    </source>
</evidence>
<dbReference type="PANTHER" id="PTHR10689:SF9">
    <property type="entry name" value="PROSTAGLANDIN E SYNTHASE"/>
    <property type="match status" value="1"/>
</dbReference>
<keyword evidence="14" id="KW-0276">Fatty acid metabolism</keyword>
<evidence type="ECO:0000256" key="19">
    <source>
        <dbReference type="ARBA" id="ARBA00023160"/>
    </source>
</evidence>
<comment type="pathway">
    <text evidence="4">Lipid metabolism; prostaglandin biosynthesis.</text>
</comment>
<dbReference type="PANTHER" id="PTHR10689">
    <property type="entry name" value="MICROSOMAL GLUTATHIONE S-TRANSFERASE 1"/>
    <property type="match status" value="1"/>
</dbReference>
<comment type="subcellular location">
    <subcellularLocation>
        <location evidence="3">Cytoplasm</location>
        <location evidence="3">Perinuclear region</location>
    </subcellularLocation>
    <subcellularLocation>
        <location evidence="2">Membrane</location>
        <topology evidence="2">Multi-pass membrane protein</topology>
    </subcellularLocation>
</comment>
<comment type="catalytic activity">
    <reaction evidence="22">
        <text>prostaglandin G2 = (15S)-15-hydroperoxy-prostaglandin E2</text>
        <dbReference type="Rhea" id="RHEA:64364"/>
        <dbReference type="ChEBI" id="CHEBI:82629"/>
        <dbReference type="ChEBI" id="CHEBI:152564"/>
    </reaction>
    <physiologicalReaction direction="left-to-right" evidence="22">
        <dbReference type="Rhea" id="RHEA:64365"/>
    </physiologicalReaction>
</comment>
<organism evidence="32 33">
    <name type="scientific">Felis catus</name>
    <name type="common">Cat</name>
    <name type="synonym">Felis silvestris catus</name>
    <dbReference type="NCBI Taxonomy" id="9685"/>
    <lineage>
        <taxon>Eukaryota</taxon>
        <taxon>Metazoa</taxon>
        <taxon>Chordata</taxon>
        <taxon>Craniata</taxon>
        <taxon>Vertebrata</taxon>
        <taxon>Euteleostomi</taxon>
        <taxon>Mammalia</taxon>
        <taxon>Eutheria</taxon>
        <taxon>Laurasiatheria</taxon>
        <taxon>Carnivora</taxon>
        <taxon>Feliformia</taxon>
        <taxon>Felidae</taxon>
        <taxon>Felinae</taxon>
        <taxon>Felis</taxon>
    </lineage>
</organism>
<comment type="catalytic activity">
    <reaction evidence="21">
        <text>prostaglandin H2 = prostaglandin E2</text>
        <dbReference type="Rhea" id="RHEA:12893"/>
        <dbReference type="ChEBI" id="CHEBI:57405"/>
        <dbReference type="ChEBI" id="CHEBI:606564"/>
        <dbReference type="EC" id="5.3.99.3"/>
    </reaction>
    <physiologicalReaction direction="left-to-right" evidence="21">
        <dbReference type="Rhea" id="RHEA:12894"/>
    </physiologicalReaction>
</comment>
<evidence type="ECO:0000256" key="16">
    <source>
        <dbReference type="ARBA" id="ARBA00023002"/>
    </source>
</evidence>
<dbReference type="InterPro" id="IPR040162">
    <property type="entry name" value="MGST1-like"/>
</dbReference>
<keyword evidence="16" id="KW-0560">Oxidoreductase</keyword>
<feature type="region of interest" description="Disordered" evidence="30">
    <location>
        <begin position="73"/>
        <end position="121"/>
    </location>
</feature>
<evidence type="ECO:0000313" key="33">
    <source>
        <dbReference type="Proteomes" id="UP000823872"/>
    </source>
</evidence>
<keyword evidence="19" id="KW-0275">Fatty acid biosynthesis</keyword>
<reference evidence="32" key="2">
    <citation type="submission" date="2025-08" db="UniProtKB">
        <authorList>
            <consortium name="Ensembl"/>
        </authorList>
    </citation>
    <scope>IDENTIFICATION</scope>
    <source>
        <strain evidence="32">breed Abyssinian</strain>
    </source>
</reference>
<evidence type="ECO:0000256" key="7">
    <source>
        <dbReference type="ARBA" id="ARBA00012452"/>
    </source>
</evidence>
<evidence type="ECO:0000256" key="23">
    <source>
        <dbReference type="ARBA" id="ARBA00036805"/>
    </source>
</evidence>
<feature type="compositionally biased region" description="Polar residues" evidence="30">
    <location>
        <begin position="1"/>
        <end position="15"/>
    </location>
</feature>
<evidence type="ECO:0000256" key="22">
    <source>
        <dbReference type="ARBA" id="ARBA00036040"/>
    </source>
</evidence>
<keyword evidence="11" id="KW-0643">Prostaglandin biosynthesis</keyword>
<keyword evidence="17" id="KW-0443">Lipid metabolism</keyword>
<evidence type="ECO:0000256" key="29">
    <source>
        <dbReference type="ARBA" id="ARBA00054772"/>
    </source>
</evidence>
<keyword evidence="18 31" id="KW-0472">Membrane</keyword>
<accession>A0ABI8AFA0</accession>
<evidence type="ECO:0000256" key="24">
    <source>
        <dbReference type="ARBA" id="ARBA00036848"/>
    </source>
</evidence>
<feature type="transmembrane region" description="Helical" evidence="31">
    <location>
        <begin position="188"/>
        <end position="204"/>
    </location>
</feature>
<dbReference type="EC" id="5.3.99.3" evidence="6"/>
<protein>
    <recommendedName>
        <fullName evidence="25">Prostaglandin E synthase</fullName>
        <ecNumber evidence="7">2.5.1.18</ecNumber>
        <ecNumber evidence="6">5.3.99.3</ecNumber>
    </recommendedName>
    <alternativeName>
        <fullName evidence="28">Glutathione peroxidase PTGES</fullName>
    </alternativeName>
    <alternativeName>
        <fullName evidence="27">Glutathione transferase PTGES</fullName>
    </alternativeName>
    <alternativeName>
        <fullName evidence="26">Microsomal prostaglandin E synthase 1</fullName>
    </alternativeName>
</protein>
<evidence type="ECO:0000256" key="27">
    <source>
        <dbReference type="ARBA" id="ARBA00042011"/>
    </source>
</evidence>
<evidence type="ECO:0000256" key="8">
    <source>
        <dbReference type="ARBA" id="ARBA00022490"/>
    </source>
</evidence>
<evidence type="ECO:0000256" key="1">
    <source>
        <dbReference type="ARBA" id="ARBA00001955"/>
    </source>
</evidence>
<dbReference type="Proteomes" id="UP000823872">
    <property type="component" value="Chromosome D4"/>
</dbReference>
<dbReference type="InterPro" id="IPR001129">
    <property type="entry name" value="Membr-assoc_MAPEG"/>
</dbReference>
<dbReference type="GeneTree" id="ENSGT00390000011980"/>